<feature type="domain" description="SbsA Ig-like" evidence="3">
    <location>
        <begin position="37"/>
        <end position="137"/>
    </location>
</feature>
<feature type="chain" id="PRO_5038119420" evidence="2">
    <location>
        <begin position="25"/>
        <end position="389"/>
    </location>
</feature>
<protein>
    <submittedName>
        <fullName evidence="4">Ig-like domain-containing protein</fullName>
    </submittedName>
</protein>
<evidence type="ECO:0000256" key="1">
    <source>
        <dbReference type="ARBA" id="ARBA00022729"/>
    </source>
</evidence>
<feature type="signal peptide" evidence="2">
    <location>
        <begin position="1"/>
        <end position="24"/>
    </location>
</feature>
<dbReference type="PROSITE" id="PS51257">
    <property type="entry name" value="PROKAR_LIPOPROTEIN"/>
    <property type="match status" value="1"/>
</dbReference>
<dbReference type="Proteomes" id="UP000748308">
    <property type="component" value="Unassembled WGS sequence"/>
</dbReference>
<dbReference type="Gene3D" id="2.60.40.1220">
    <property type="match status" value="1"/>
</dbReference>
<gene>
    <name evidence="4" type="ORF">FJY75_07465</name>
</gene>
<sequence>MKRSVAWKALVGMLLLLPVPLAGFGCGGKDKTSTPGDGEAPTVVAFSLADSATGIGLVTPITVTFSGDMDEASVVTGAIVLEGRPAGGHVRYDALTRSATFTPDTLYLPETWQRLSVSGATDLDGNAVLPAQLRFRTGPLDCVHLADPHEPNEEIAAAAWLEAGGVYRSLTVCEQEIDTYAFTLADPADITAATTVRHAHADAAGYAGWQIHFMNANRQYYATLGTSAVPGEHTYHYSFLPGTYYLEIFSSYGVDPGEFVLYDLELRVGEPCEDDAYEDNDFPHEASLIAPGVHTGLRGCHVDADYYRVAVRAGETLALTVDATVPAGAWAHRRVELAVPGASTVTYSGSENPVAVQAIAARDGEAVVCVRFWVDGVAYSMEVQVTASP</sequence>
<evidence type="ECO:0000313" key="5">
    <source>
        <dbReference type="Proteomes" id="UP000748308"/>
    </source>
</evidence>
<dbReference type="Gene3D" id="2.60.120.380">
    <property type="match status" value="1"/>
</dbReference>
<dbReference type="AlphaFoldDB" id="A0A937X8U8"/>
<comment type="caution">
    <text evidence="4">The sequence shown here is derived from an EMBL/GenBank/DDBJ whole genome shotgun (WGS) entry which is preliminary data.</text>
</comment>
<evidence type="ECO:0000259" key="3">
    <source>
        <dbReference type="Pfam" id="PF13205"/>
    </source>
</evidence>
<dbReference type="Pfam" id="PF13205">
    <property type="entry name" value="Big_5"/>
    <property type="match status" value="1"/>
</dbReference>
<evidence type="ECO:0000313" key="4">
    <source>
        <dbReference type="EMBL" id="MBM3317675.1"/>
    </source>
</evidence>
<dbReference type="EMBL" id="VGIY01000165">
    <property type="protein sequence ID" value="MBM3317675.1"/>
    <property type="molecule type" value="Genomic_DNA"/>
</dbReference>
<name>A0A937X8U8_UNCEI</name>
<keyword evidence="1 2" id="KW-0732">Signal</keyword>
<evidence type="ECO:0000256" key="2">
    <source>
        <dbReference type="SAM" id="SignalP"/>
    </source>
</evidence>
<organism evidence="4 5">
    <name type="scientific">Eiseniibacteriota bacterium</name>
    <dbReference type="NCBI Taxonomy" id="2212470"/>
    <lineage>
        <taxon>Bacteria</taxon>
        <taxon>Candidatus Eiseniibacteriota</taxon>
    </lineage>
</organism>
<accession>A0A937X8U8</accession>
<dbReference type="InterPro" id="IPR014755">
    <property type="entry name" value="Cu-Rt/internalin_Ig-like"/>
</dbReference>
<proteinExistence type="predicted"/>
<dbReference type="InterPro" id="IPR032812">
    <property type="entry name" value="SbsA_Ig"/>
</dbReference>
<reference evidence="4" key="1">
    <citation type="submission" date="2019-03" db="EMBL/GenBank/DDBJ databases">
        <title>Lake Tanganyika Metagenome-Assembled Genomes (MAGs).</title>
        <authorList>
            <person name="Tran P."/>
        </authorList>
    </citation>
    <scope>NUCLEOTIDE SEQUENCE</scope>
    <source>
        <strain evidence="4">M_DeepCast_400m_m2_100</strain>
    </source>
</reference>